<keyword evidence="1" id="KW-1185">Reference proteome</keyword>
<dbReference type="WBParaSite" id="nRc.2.0.1.t28729-RA">
    <property type="protein sequence ID" value="nRc.2.0.1.t28729-RA"/>
    <property type="gene ID" value="nRc.2.0.1.g28729"/>
</dbReference>
<proteinExistence type="predicted"/>
<dbReference type="Proteomes" id="UP000887565">
    <property type="component" value="Unplaced"/>
</dbReference>
<name>A0A915JRL3_ROMCU</name>
<reference evidence="2" key="1">
    <citation type="submission" date="2022-11" db="UniProtKB">
        <authorList>
            <consortium name="WormBaseParasite"/>
        </authorList>
    </citation>
    <scope>IDENTIFICATION</scope>
</reference>
<dbReference type="AlphaFoldDB" id="A0A915JRL3"/>
<evidence type="ECO:0000313" key="1">
    <source>
        <dbReference type="Proteomes" id="UP000887565"/>
    </source>
</evidence>
<accession>A0A915JRL3</accession>
<evidence type="ECO:0000313" key="2">
    <source>
        <dbReference type="WBParaSite" id="nRc.2.0.1.t28729-RA"/>
    </source>
</evidence>
<sequence length="236" mass="26693">MEMESLFIDPKNPVSPTTSGYRLSSRFSDGKNCSPAQRCSNGSLVYNNNNNENLLPTVTIQSDDDFSQQKPKNLILFRRTLKHHQNLNSTSIISKSIDHQHFITDCNDASMKCLEKSAAVERSRRRRRTISSSDDNEECCCSSSYSNDKLIPNSITVEDDNNQQPLLLFEGEKIETKRNGVLPANLHKIEFIDDQTTDDDTRLSYSDINGSSLQIGDFSMGLPQFKGKSEDQQEDR</sequence>
<protein>
    <submittedName>
        <fullName evidence="2">Uncharacterized protein</fullName>
    </submittedName>
</protein>
<organism evidence="1 2">
    <name type="scientific">Romanomermis culicivorax</name>
    <name type="common">Nematode worm</name>
    <dbReference type="NCBI Taxonomy" id="13658"/>
    <lineage>
        <taxon>Eukaryota</taxon>
        <taxon>Metazoa</taxon>
        <taxon>Ecdysozoa</taxon>
        <taxon>Nematoda</taxon>
        <taxon>Enoplea</taxon>
        <taxon>Dorylaimia</taxon>
        <taxon>Mermithida</taxon>
        <taxon>Mermithoidea</taxon>
        <taxon>Mermithidae</taxon>
        <taxon>Romanomermis</taxon>
    </lineage>
</organism>